<dbReference type="Gene3D" id="1.10.10.10">
    <property type="entry name" value="Winged helix-like DNA-binding domain superfamily/Winged helix DNA-binding domain"/>
    <property type="match status" value="1"/>
</dbReference>
<evidence type="ECO:0000256" key="3">
    <source>
        <dbReference type="ARBA" id="ARBA00023163"/>
    </source>
</evidence>
<dbReference type="SUPFAM" id="SSF48008">
    <property type="entry name" value="GntR ligand-binding domain-like"/>
    <property type="match status" value="1"/>
</dbReference>
<accession>A0A017HR18</accession>
<evidence type="ECO:0000313" key="6">
    <source>
        <dbReference type="EMBL" id="EYD76204.1"/>
    </source>
</evidence>
<gene>
    <name evidence="6" type="ORF">Rumeso_02211</name>
</gene>
<dbReference type="PANTHER" id="PTHR43537:SF44">
    <property type="entry name" value="GNTR FAMILY REGULATORY PROTEIN"/>
    <property type="match status" value="1"/>
</dbReference>
<dbReference type="EMBL" id="AOSK01000055">
    <property type="protein sequence ID" value="EYD76204.1"/>
    <property type="molecule type" value="Genomic_DNA"/>
</dbReference>
<keyword evidence="7" id="KW-1185">Reference proteome</keyword>
<dbReference type="CDD" id="cd07377">
    <property type="entry name" value="WHTH_GntR"/>
    <property type="match status" value="1"/>
</dbReference>
<keyword evidence="1" id="KW-0805">Transcription regulation</keyword>
<evidence type="ECO:0000256" key="1">
    <source>
        <dbReference type="ARBA" id="ARBA00023015"/>
    </source>
</evidence>
<dbReference type="GO" id="GO:0003677">
    <property type="term" value="F:DNA binding"/>
    <property type="evidence" value="ECO:0007669"/>
    <property type="project" value="UniProtKB-KW"/>
</dbReference>
<dbReference type="Pfam" id="PF07729">
    <property type="entry name" value="FCD"/>
    <property type="match status" value="1"/>
</dbReference>
<protein>
    <recommendedName>
        <fullName evidence="5">HTH gntR-type domain-containing protein</fullName>
    </recommendedName>
</protein>
<comment type="caution">
    <text evidence="6">The sequence shown here is derived from an EMBL/GenBank/DDBJ whole genome shotgun (WGS) entry which is preliminary data.</text>
</comment>
<name>A0A017HR18_9RHOB</name>
<reference evidence="6 7" key="1">
    <citation type="submission" date="2013-02" db="EMBL/GenBank/DDBJ databases">
        <authorList>
            <person name="Fiebig A."/>
            <person name="Goeker M."/>
            <person name="Klenk H.-P.P."/>
        </authorList>
    </citation>
    <scope>NUCLEOTIDE SEQUENCE [LARGE SCALE GENOMIC DNA]</scope>
    <source>
        <strain evidence="6 7">DSM 19309</strain>
    </source>
</reference>
<dbReference type="SMART" id="SM00895">
    <property type="entry name" value="FCD"/>
    <property type="match status" value="1"/>
</dbReference>
<dbReference type="Proteomes" id="UP000019666">
    <property type="component" value="Unassembled WGS sequence"/>
</dbReference>
<dbReference type="STRING" id="442562.Rumeso_02211"/>
<evidence type="ECO:0000259" key="5">
    <source>
        <dbReference type="PROSITE" id="PS50949"/>
    </source>
</evidence>
<keyword evidence="2" id="KW-0238">DNA-binding</keyword>
<dbReference type="InterPro" id="IPR011711">
    <property type="entry name" value="GntR_C"/>
</dbReference>
<dbReference type="SMART" id="SM00345">
    <property type="entry name" value="HTH_GNTR"/>
    <property type="match status" value="1"/>
</dbReference>
<keyword evidence="3" id="KW-0804">Transcription</keyword>
<dbReference type="InterPro" id="IPR036390">
    <property type="entry name" value="WH_DNA-bd_sf"/>
</dbReference>
<dbReference type="PANTHER" id="PTHR43537">
    <property type="entry name" value="TRANSCRIPTIONAL REGULATOR, GNTR FAMILY"/>
    <property type="match status" value="1"/>
</dbReference>
<sequence length="305" mass="33536">MPWACPTSSDKPSKETTGADMTKKIGTAAEDGASGRTAKPMAGIRRVGRRAGQLAGVIEFRGILGATVAELGQRIVGEEWKPGDALPRESDLVEELGVGRSVVREAFRILGAKGLIRSRTSDGTRVLPRGEWRLLDADVMDWRIKAGDTRDLLLELLRVRAVLEPGVVREATLSASPEARARIHAAWDAKVEVFLNEDPDLAERRRRFIETDLEFHRAFLAAVESPLLGQLFNVIEAALRLLFDLQMRARGYETEMIGMEDGHRHHAEVMAAWIAGDADGAERAMRALIGRAMEDAREGLARAGR</sequence>
<dbReference type="InterPro" id="IPR008920">
    <property type="entry name" value="TF_FadR/GntR_C"/>
</dbReference>
<proteinExistence type="predicted"/>
<organism evidence="6 7">
    <name type="scientific">Rubellimicrobium mesophilum DSM 19309</name>
    <dbReference type="NCBI Taxonomy" id="442562"/>
    <lineage>
        <taxon>Bacteria</taxon>
        <taxon>Pseudomonadati</taxon>
        <taxon>Pseudomonadota</taxon>
        <taxon>Alphaproteobacteria</taxon>
        <taxon>Rhodobacterales</taxon>
        <taxon>Roseobacteraceae</taxon>
        <taxon>Rubellimicrobium</taxon>
    </lineage>
</organism>
<dbReference type="HOGENOM" id="CLU_017584_9_4_5"/>
<dbReference type="AlphaFoldDB" id="A0A017HR18"/>
<dbReference type="InterPro" id="IPR000524">
    <property type="entry name" value="Tscrpt_reg_HTH_GntR"/>
</dbReference>
<evidence type="ECO:0000256" key="2">
    <source>
        <dbReference type="ARBA" id="ARBA00023125"/>
    </source>
</evidence>
<dbReference type="SUPFAM" id="SSF46785">
    <property type="entry name" value="Winged helix' DNA-binding domain"/>
    <property type="match status" value="1"/>
</dbReference>
<evidence type="ECO:0000313" key="7">
    <source>
        <dbReference type="Proteomes" id="UP000019666"/>
    </source>
</evidence>
<dbReference type="PROSITE" id="PS50949">
    <property type="entry name" value="HTH_GNTR"/>
    <property type="match status" value="1"/>
</dbReference>
<feature type="region of interest" description="Disordered" evidence="4">
    <location>
        <begin position="1"/>
        <end position="41"/>
    </location>
</feature>
<dbReference type="Gene3D" id="1.20.120.530">
    <property type="entry name" value="GntR ligand-binding domain-like"/>
    <property type="match status" value="1"/>
</dbReference>
<dbReference type="GO" id="GO:0003700">
    <property type="term" value="F:DNA-binding transcription factor activity"/>
    <property type="evidence" value="ECO:0007669"/>
    <property type="project" value="InterPro"/>
</dbReference>
<dbReference type="PRINTS" id="PR00035">
    <property type="entry name" value="HTHGNTR"/>
</dbReference>
<dbReference type="Pfam" id="PF00392">
    <property type="entry name" value="GntR"/>
    <property type="match status" value="1"/>
</dbReference>
<feature type="domain" description="HTH gntR-type" evidence="5">
    <location>
        <begin position="61"/>
        <end position="129"/>
    </location>
</feature>
<feature type="compositionally biased region" description="Polar residues" evidence="4">
    <location>
        <begin position="1"/>
        <end position="10"/>
    </location>
</feature>
<evidence type="ECO:0000256" key="4">
    <source>
        <dbReference type="SAM" id="MobiDB-lite"/>
    </source>
</evidence>
<dbReference type="InterPro" id="IPR036388">
    <property type="entry name" value="WH-like_DNA-bd_sf"/>
</dbReference>